<sequence length="218" mass="24197">MDATVKRDAHWTQGAVENPPRAMIETSAKRLPKAQRRDQLLETAMRIVREEGTDALTLGYLAERAGVSKPIAYEHFKTRSGLLIELYKQIDDRQVEALQQALKRTRRRLEDVARVMSHAYMTCYATAGPECHAITAALNGDGEMEGVHQELLDKYVGLYCDALAPYADVPKEQLHLRCVGIVGAAEAISREMMQGRIDEATATAAMASLIVKWLAAKT</sequence>
<dbReference type="SUPFAM" id="SSF46689">
    <property type="entry name" value="Homeodomain-like"/>
    <property type="match status" value="1"/>
</dbReference>
<evidence type="ECO:0000256" key="3">
    <source>
        <dbReference type="SAM" id="Coils"/>
    </source>
</evidence>
<dbReference type="Pfam" id="PF00440">
    <property type="entry name" value="TetR_N"/>
    <property type="match status" value="1"/>
</dbReference>
<dbReference type="InterPro" id="IPR001647">
    <property type="entry name" value="HTH_TetR"/>
</dbReference>
<feature type="coiled-coil region" evidence="3">
    <location>
        <begin position="88"/>
        <end position="115"/>
    </location>
</feature>
<dbReference type="InterPro" id="IPR050109">
    <property type="entry name" value="HTH-type_TetR-like_transc_reg"/>
</dbReference>
<dbReference type="PANTHER" id="PTHR30055:SF223">
    <property type="entry name" value="HTH-TYPE TRANSCRIPTIONAL REGULATOR UIDR"/>
    <property type="match status" value="1"/>
</dbReference>
<dbReference type="InterPro" id="IPR009057">
    <property type="entry name" value="Homeodomain-like_sf"/>
</dbReference>
<keyword evidence="1 2" id="KW-0238">DNA-binding</keyword>
<accession>A0ABZ2LSF8</accession>
<proteinExistence type="predicted"/>
<dbReference type="PRINTS" id="PR00455">
    <property type="entry name" value="HTHTETR"/>
</dbReference>
<organism evidence="5 6">
    <name type="scientific">Pendulispora albinea</name>
    <dbReference type="NCBI Taxonomy" id="2741071"/>
    <lineage>
        <taxon>Bacteria</taxon>
        <taxon>Pseudomonadati</taxon>
        <taxon>Myxococcota</taxon>
        <taxon>Myxococcia</taxon>
        <taxon>Myxococcales</taxon>
        <taxon>Sorangiineae</taxon>
        <taxon>Pendulisporaceae</taxon>
        <taxon>Pendulispora</taxon>
    </lineage>
</organism>
<dbReference type="PANTHER" id="PTHR30055">
    <property type="entry name" value="HTH-TYPE TRANSCRIPTIONAL REGULATOR RUTR"/>
    <property type="match status" value="1"/>
</dbReference>
<gene>
    <name evidence="5" type="ORF">LZC94_39215</name>
</gene>
<evidence type="ECO:0000313" key="6">
    <source>
        <dbReference type="Proteomes" id="UP001370348"/>
    </source>
</evidence>
<evidence type="ECO:0000313" key="5">
    <source>
        <dbReference type="EMBL" id="WXB13852.1"/>
    </source>
</evidence>
<dbReference type="EMBL" id="CP089984">
    <property type="protein sequence ID" value="WXB13852.1"/>
    <property type="molecule type" value="Genomic_DNA"/>
</dbReference>
<protein>
    <submittedName>
        <fullName evidence="5">TetR/AcrR family transcriptional regulator</fullName>
    </submittedName>
</protein>
<keyword evidence="3" id="KW-0175">Coiled coil</keyword>
<dbReference type="RefSeq" id="WP_394823469.1">
    <property type="nucleotide sequence ID" value="NZ_CP089984.1"/>
</dbReference>
<dbReference type="Proteomes" id="UP001370348">
    <property type="component" value="Chromosome"/>
</dbReference>
<reference evidence="5 6" key="1">
    <citation type="submission" date="2021-12" db="EMBL/GenBank/DDBJ databases">
        <title>Discovery of the Pendulisporaceae a myxobacterial family with distinct sporulation behavior and unique specialized metabolism.</title>
        <authorList>
            <person name="Garcia R."/>
            <person name="Popoff A."/>
            <person name="Bader C.D."/>
            <person name="Loehr J."/>
            <person name="Walesch S."/>
            <person name="Walt C."/>
            <person name="Boldt J."/>
            <person name="Bunk B."/>
            <person name="Haeckl F.J.F.P.J."/>
            <person name="Gunesch A.P."/>
            <person name="Birkelbach J."/>
            <person name="Nuebel U."/>
            <person name="Pietschmann T."/>
            <person name="Bach T."/>
            <person name="Mueller R."/>
        </authorList>
    </citation>
    <scope>NUCLEOTIDE SEQUENCE [LARGE SCALE GENOMIC DNA]</scope>
    <source>
        <strain evidence="5 6">MSr11954</strain>
    </source>
</reference>
<evidence type="ECO:0000256" key="2">
    <source>
        <dbReference type="PROSITE-ProRule" id="PRU00335"/>
    </source>
</evidence>
<evidence type="ECO:0000259" key="4">
    <source>
        <dbReference type="PROSITE" id="PS50977"/>
    </source>
</evidence>
<feature type="domain" description="HTH tetR-type" evidence="4">
    <location>
        <begin position="34"/>
        <end position="94"/>
    </location>
</feature>
<dbReference type="Gene3D" id="1.10.357.10">
    <property type="entry name" value="Tetracycline Repressor, domain 2"/>
    <property type="match status" value="1"/>
</dbReference>
<evidence type="ECO:0000256" key="1">
    <source>
        <dbReference type="ARBA" id="ARBA00023125"/>
    </source>
</evidence>
<dbReference type="PROSITE" id="PS50977">
    <property type="entry name" value="HTH_TETR_2"/>
    <property type="match status" value="1"/>
</dbReference>
<feature type="DNA-binding region" description="H-T-H motif" evidence="2">
    <location>
        <begin position="57"/>
        <end position="76"/>
    </location>
</feature>
<keyword evidence="6" id="KW-1185">Reference proteome</keyword>
<name>A0ABZ2LSF8_9BACT</name>